<reference evidence="2" key="1">
    <citation type="submission" date="2021-02" db="EMBL/GenBank/DDBJ databases">
        <authorList>
            <person name="Nieuwenhuis M."/>
            <person name="Van De Peppel L.J.J."/>
        </authorList>
    </citation>
    <scope>NUCLEOTIDE SEQUENCE</scope>
    <source>
        <strain evidence="2">D49</strain>
    </source>
</reference>
<name>A0A9P7GJV8_9AGAR</name>
<evidence type="ECO:0000313" key="3">
    <source>
        <dbReference type="Proteomes" id="UP000717328"/>
    </source>
</evidence>
<protein>
    <submittedName>
        <fullName evidence="2">Uncharacterized protein</fullName>
    </submittedName>
</protein>
<dbReference type="AlphaFoldDB" id="A0A9P7GJV8"/>
<feature type="compositionally biased region" description="Low complexity" evidence="1">
    <location>
        <begin position="228"/>
        <end position="255"/>
    </location>
</feature>
<dbReference type="OrthoDB" id="3034033at2759"/>
<proteinExistence type="predicted"/>
<dbReference type="EMBL" id="JABCKI010000176">
    <property type="protein sequence ID" value="KAG5651977.1"/>
    <property type="molecule type" value="Genomic_DNA"/>
</dbReference>
<keyword evidence="3" id="KW-1185">Reference proteome</keyword>
<gene>
    <name evidence="2" type="ORF">H0H81_006751</name>
</gene>
<feature type="region of interest" description="Disordered" evidence="1">
    <location>
        <begin position="222"/>
        <end position="264"/>
    </location>
</feature>
<sequence length="307" mass="33478">MSSPSNPAALQPNHIRNLILILRRANAHYTYVASRIRASLKPTQHARTRAQNLGLRVNIEKAHNCPQKQVSVVPLPIIEVSPPPIALAPIPYQSSRSVDMAIDNHEPKRRPALKCAIPPAVLTRTSPNGTTSALSSGQFSAVSLSSAISVRKPPTIRYSSRWFATEDEGYPRNAVEAGASLVLAAPAMQQAQLETKWAPLDVPIDEDAMDWGLELQYPEDVCDSMDISPTNSASSSGSGSASGSTPASSAGPATPRCGEPSPLMIRIKRKSMEVRNDNDSFEKRPRVFYKEEVTQSRRNVIRIPARR</sequence>
<evidence type="ECO:0000313" key="2">
    <source>
        <dbReference type="EMBL" id="KAG5651977.1"/>
    </source>
</evidence>
<comment type="caution">
    <text evidence="2">The sequence shown here is derived from an EMBL/GenBank/DDBJ whole genome shotgun (WGS) entry which is preliminary data.</text>
</comment>
<organism evidence="2 3">
    <name type="scientific">Sphagnurus paluster</name>
    <dbReference type="NCBI Taxonomy" id="117069"/>
    <lineage>
        <taxon>Eukaryota</taxon>
        <taxon>Fungi</taxon>
        <taxon>Dikarya</taxon>
        <taxon>Basidiomycota</taxon>
        <taxon>Agaricomycotina</taxon>
        <taxon>Agaricomycetes</taxon>
        <taxon>Agaricomycetidae</taxon>
        <taxon>Agaricales</taxon>
        <taxon>Tricholomatineae</taxon>
        <taxon>Lyophyllaceae</taxon>
        <taxon>Sphagnurus</taxon>
    </lineage>
</organism>
<accession>A0A9P7GJV8</accession>
<evidence type="ECO:0000256" key="1">
    <source>
        <dbReference type="SAM" id="MobiDB-lite"/>
    </source>
</evidence>
<dbReference type="Proteomes" id="UP000717328">
    <property type="component" value="Unassembled WGS sequence"/>
</dbReference>
<reference evidence="2" key="2">
    <citation type="submission" date="2021-10" db="EMBL/GenBank/DDBJ databases">
        <title>Phylogenomics reveals ancestral predisposition of the termite-cultivated fungus Termitomyces towards a domesticated lifestyle.</title>
        <authorList>
            <person name="Auxier B."/>
            <person name="Grum-Grzhimaylo A."/>
            <person name="Cardenas M.E."/>
            <person name="Lodge J.D."/>
            <person name="Laessoe T."/>
            <person name="Pedersen O."/>
            <person name="Smith M.E."/>
            <person name="Kuyper T.W."/>
            <person name="Franco-Molano E.A."/>
            <person name="Baroni T.J."/>
            <person name="Aanen D.K."/>
        </authorList>
    </citation>
    <scope>NUCLEOTIDE SEQUENCE</scope>
    <source>
        <strain evidence="2">D49</strain>
    </source>
</reference>